<protein>
    <submittedName>
        <fullName evidence="3">Uncharacterized protein</fullName>
    </submittedName>
</protein>
<proteinExistence type="predicted"/>
<evidence type="ECO:0000256" key="1">
    <source>
        <dbReference type="SAM" id="Coils"/>
    </source>
</evidence>
<dbReference type="EMBL" id="CATQJA010000086">
    <property type="protein sequence ID" value="CAJ0557736.1"/>
    <property type="molecule type" value="Genomic_DNA"/>
</dbReference>
<keyword evidence="1" id="KW-0175">Coiled coil</keyword>
<feature type="coiled-coil region" evidence="1">
    <location>
        <begin position="359"/>
        <end position="386"/>
    </location>
</feature>
<gene>
    <name evidence="3" type="ORF">MSPICULIGERA_LOCUS494</name>
</gene>
<evidence type="ECO:0000313" key="3">
    <source>
        <dbReference type="EMBL" id="CAJ0557736.1"/>
    </source>
</evidence>
<dbReference type="Proteomes" id="UP001177023">
    <property type="component" value="Unassembled WGS sequence"/>
</dbReference>
<evidence type="ECO:0000256" key="2">
    <source>
        <dbReference type="SAM" id="MobiDB-lite"/>
    </source>
</evidence>
<evidence type="ECO:0000313" key="4">
    <source>
        <dbReference type="Proteomes" id="UP001177023"/>
    </source>
</evidence>
<name>A0AA36FQI5_9BILA</name>
<feature type="region of interest" description="Disordered" evidence="2">
    <location>
        <begin position="398"/>
        <end position="483"/>
    </location>
</feature>
<feature type="region of interest" description="Disordered" evidence="2">
    <location>
        <begin position="298"/>
        <end position="323"/>
    </location>
</feature>
<keyword evidence="4" id="KW-1185">Reference proteome</keyword>
<reference evidence="3" key="1">
    <citation type="submission" date="2023-06" db="EMBL/GenBank/DDBJ databases">
        <authorList>
            <person name="Delattre M."/>
        </authorList>
    </citation>
    <scope>NUCLEOTIDE SEQUENCE</scope>
    <source>
        <strain evidence="3">AF72</strain>
    </source>
</reference>
<comment type="caution">
    <text evidence="3">The sequence shown here is derived from an EMBL/GenBank/DDBJ whole genome shotgun (WGS) entry which is preliminary data.</text>
</comment>
<accession>A0AA36FQI5</accession>
<feature type="compositionally biased region" description="Basic residues" evidence="2">
    <location>
        <begin position="407"/>
        <end position="422"/>
    </location>
</feature>
<organism evidence="3 4">
    <name type="scientific">Mesorhabditis spiculigera</name>
    <dbReference type="NCBI Taxonomy" id="96644"/>
    <lineage>
        <taxon>Eukaryota</taxon>
        <taxon>Metazoa</taxon>
        <taxon>Ecdysozoa</taxon>
        <taxon>Nematoda</taxon>
        <taxon>Chromadorea</taxon>
        <taxon>Rhabditida</taxon>
        <taxon>Rhabditina</taxon>
        <taxon>Rhabditomorpha</taxon>
        <taxon>Rhabditoidea</taxon>
        <taxon>Rhabditidae</taxon>
        <taxon>Mesorhabditinae</taxon>
        <taxon>Mesorhabditis</taxon>
    </lineage>
</organism>
<sequence>MIANRLVRDPEALPSSYEPTAAEMREQLSVARNLLASAPAQDEHTASTRRPETLAWNELRLARDNADQLLGTFGAHLDARQAKQPEHLAAAQPDLEERKTAPTHDVRFLDADIDQKVAHIDDYLAELHAEIEDEQVCADSTKQLDDELNRLLADILQVNDVNSLNALAEQELPALKAQLDLLKDKWPRPTTHVTVSSPIPPFIPSRRNANEADNERLLLVLNLQLEQVEQLPLDNVSVEQLDAIEKQLESLKPAGADQVPPQVQAQLDKIAELKARKDKHDADVAHLGAALDDIRKNLDEATSSPIPRNGKGKKGKEQSVPPTTDALKEVVAKLENEVLPALAQVNNQAASTPGVEPQLQAANELQAKAQELLADAQKQLDDQMAADEKAARVEAKLLGDQGDPRYHGRFATRRRATAGRSRRTAEARTGCRFGYWSAGGEAARDQPTSRQRRPQPRATQGARRRPRPTPRASPGQVAQIEGCAPRQMANLTKYGQEKQKLDSAAEPVEVALNTIFDKYANQAPQPFVVGKDDLSRADEVKSQLADLARSVAAAKEWLHDNLPSREADLDAQLDDLKWKQENLNSLVDELANEVQAGDAIRADYDQLLPLSPILRTGRWQLVRPEICPIRLR</sequence>
<dbReference type="AlphaFoldDB" id="A0AA36FQI5"/>
<feature type="non-terminal residue" evidence="3">
    <location>
        <position position="632"/>
    </location>
</feature>